<evidence type="ECO:0000256" key="1">
    <source>
        <dbReference type="ARBA" id="ARBA00004651"/>
    </source>
</evidence>
<evidence type="ECO:0000259" key="9">
    <source>
        <dbReference type="PROSITE" id="PS50109"/>
    </source>
</evidence>
<dbReference type="SMART" id="SM00065">
    <property type="entry name" value="GAF"/>
    <property type="match status" value="2"/>
</dbReference>
<proteinExistence type="predicted"/>
<evidence type="ECO:0008006" key="13">
    <source>
        <dbReference type="Google" id="ProtNLM"/>
    </source>
</evidence>
<dbReference type="GO" id="GO:0000155">
    <property type="term" value="F:phosphorelay sensor kinase activity"/>
    <property type="evidence" value="ECO:0007669"/>
    <property type="project" value="InterPro"/>
</dbReference>
<dbReference type="Pfam" id="PF13185">
    <property type="entry name" value="GAF_2"/>
    <property type="match status" value="2"/>
</dbReference>
<keyword evidence="12" id="KW-1185">Reference proteome</keyword>
<reference evidence="12" key="1">
    <citation type="submission" date="2015-08" db="EMBL/GenBank/DDBJ databases">
        <title>Draft Genome Sequence of a Heterotrophic Facultative Anaerobic Bacterium Ardenticatena maritima Strain 110S.</title>
        <authorList>
            <person name="Kawaichi S."/>
            <person name="Yoshida T."/>
            <person name="Sako Y."/>
            <person name="Nakamura R."/>
        </authorList>
    </citation>
    <scope>NUCLEOTIDE SEQUENCE [LARGE SCALE GENOMIC DNA]</scope>
    <source>
        <strain evidence="12">110S</strain>
    </source>
</reference>
<evidence type="ECO:0000313" key="11">
    <source>
        <dbReference type="EMBL" id="GAP63851.1"/>
    </source>
</evidence>
<evidence type="ECO:0000259" key="10">
    <source>
        <dbReference type="PROSITE" id="PS50112"/>
    </source>
</evidence>
<dbReference type="SUPFAM" id="SSF55785">
    <property type="entry name" value="PYP-like sensor domain (PAS domain)"/>
    <property type="match status" value="1"/>
</dbReference>
<gene>
    <name evidence="11" type="ORF">ARMA_2274</name>
</gene>
<dbReference type="EMBL" id="BBZA01000196">
    <property type="protein sequence ID" value="GAP63851.1"/>
    <property type="molecule type" value="Genomic_DNA"/>
</dbReference>
<dbReference type="GO" id="GO:0046983">
    <property type="term" value="F:protein dimerization activity"/>
    <property type="evidence" value="ECO:0007669"/>
    <property type="project" value="InterPro"/>
</dbReference>
<dbReference type="PANTHER" id="PTHR24421">
    <property type="entry name" value="NITRATE/NITRITE SENSOR PROTEIN NARX-RELATED"/>
    <property type="match status" value="1"/>
</dbReference>
<dbReference type="GO" id="GO:0006355">
    <property type="term" value="P:regulation of DNA-templated transcription"/>
    <property type="evidence" value="ECO:0007669"/>
    <property type="project" value="InterPro"/>
</dbReference>
<dbReference type="PROSITE" id="PS50109">
    <property type="entry name" value="HIS_KIN"/>
    <property type="match status" value="1"/>
</dbReference>
<feature type="domain" description="PAS" evidence="10">
    <location>
        <begin position="15"/>
        <end position="66"/>
    </location>
</feature>
<organism evidence="11 12">
    <name type="scientific">Ardenticatena maritima</name>
    <dbReference type="NCBI Taxonomy" id="872965"/>
    <lineage>
        <taxon>Bacteria</taxon>
        <taxon>Bacillati</taxon>
        <taxon>Chloroflexota</taxon>
        <taxon>Ardenticatenia</taxon>
        <taxon>Ardenticatenales</taxon>
        <taxon>Ardenticatenaceae</taxon>
        <taxon>Ardenticatena</taxon>
    </lineage>
</organism>
<dbReference type="SMART" id="SM00091">
    <property type="entry name" value="PAS"/>
    <property type="match status" value="1"/>
</dbReference>
<protein>
    <recommendedName>
        <fullName evidence="13">Oxygen sensor histidine kinase NreB</fullName>
    </recommendedName>
</protein>
<dbReference type="SUPFAM" id="SSF55874">
    <property type="entry name" value="ATPase domain of HSP90 chaperone/DNA topoisomerase II/histidine kinase"/>
    <property type="match status" value="1"/>
</dbReference>
<evidence type="ECO:0000256" key="3">
    <source>
        <dbReference type="ARBA" id="ARBA00022679"/>
    </source>
</evidence>
<keyword evidence="3" id="KW-0808">Transferase</keyword>
<dbReference type="InterPro" id="IPR003018">
    <property type="entry name" value="GAF"/>
</dbReference>
<evidence type="ECO:0000256" key="7">
    <source>
        <dbReference type="ARBA" id="ARBA00023012"/>
    </source>
</evidence>
<dbReference type="InterPro" id="IPR013767">
    <property type="entry name" value="PAS_fold"/>
</dbReference>
<dbReference type="CDD" id="cd00130">
    <property type="entry name" value="PAS"/>
    <property type="match status" value="1"/>
</dbReference>
<dbReference type="InterPro" id="IPR029016">
    <property type="entry name" value="GAF-like_dom_sf"/>
</dbReference>
<dbReference type="Gene3D" id="3.30.450.20">
    <property type="entry name" value="PAS domain"/>
    <property type="match status" value="1"/>
</dbReference>
<dbReference type="InterPro" id="IPR011712">
    <property type="entry name" value="Sig_transdc_His_kin_sub3_dim/P"/>
</dbReference>
<keyword evidence="4" id="KW-0812">Transmembrane</keyword>
<dbReference type="InterPro" id="IPR050482">
    <property type="entry name" value="Sensor_HK_TwoCompSys"/>
</dbReference>
<evidence type="ECO:0000256" key="4">
    <source>
        <dbReference type="ARBA" id="ARBA00022692"/>
    </source>
</evidence>
<dbReference type="PANTHER" id="PTHR24421:SF37">
    <property type="entry name" value="SENSOR HISTIDINE KINASE NARS"/>
    <property type="match status" value="1"/>
</dbReference>
<dbReference type="SMART" id="SM00387">
    <property type="entry name" value="HATPase_c"/>
    <property type="match status" value="1"/>
</dbReference>
<dbReference type="CDD" id="cd16917">
    <property type="entry name" value="HATPase_UhpB-NarQ-NarX-like"/>
    <property type="match status" value="1"/>
</dbReference>
<dbReference type="InParanoid" id="A0A0M8K9W6"/>
<dbReference type="InterPro" id="IPR036890">
    <property type="entry name" value="HATPase_C_sf"/>
</dbReference>
<keyword evidence="8" id="KW-0472">Membrane</keyword>
<evidence type="ECO:0000256" key="6">
    <source>
        <dbReference type="ARBA" id="ARBA00022989"/>
    </source>
</evidence>
<dbReference type="AlphaFoldDB" id="A0A0M8K9W6"/>
<dbReference type="SUPFAM" id="SSF55781">
    <property type="entry name" value="GAF domain-like"/>
    <property type="match status" value="2"/>
</dbReference>
<dbReference type="InterPro" id="IPR000014">
    <property type="entry name" value="PAS"/>
</dbReference>
<dbReference type="NCBIfam" id="TIGR00229">
    <property type="entry name" value="sensory_box"/>
    <property type="match status" value="1"/>
</dbReference>
<dbReference type="GO" id="GO:0005886">
    <property type="term" value="C:plasma membrane"/>
    <property type="evidence" value="ECO:0007669"/>
    <property type="project" value="UniProtKB-SubCell"/>
</dbReference>
<keyword evidence="2" id="KW-1003">Cell membrane</keyword>
<dbReference type="Gene3D" id="1.20.5.1930">
    <property type="match status" value="1"/>
</dbReference>
<keyword evidence="7" id="KW-0902">Two-component regulatory system</keyword>
<dbReference type="Proteomes" id="UP000037784">
    <property type="component" value="Unassembled WGS sequence"/>
</dbReference>
<accession>A0A0M8K9W6</accession>
<dbReference type="PROSITE" id="PS50112">
    <property type="entry name" value="PAS"/>
    <property type="match status" value="1"/>
</dbReference>
<dbReference type="Pfam" id="PF00989">
    <property type="entry name" value="PAS"/>
    <property type="match status" value="1"/>
</dbReference>
<evidence type="ECO:0000256" key="5">
    <source>
        <dbReference type="ARBA" id="ARBA00022777"/>
    </source>
</evidence>
<keyword evidence="6" id="KW-1133">Transmembrane helix</keyword>
<evidence type="ECO:0000313" key="12">
    <source>
        <dbReference type="Proteomes" id="UP000037784"/>
    </source>
</evidence>
<dbReference type="InterPro" id="IPR003594">
    <property type="entry name" value="HATPase_dom"/>
</dbReference>
<comment type="caution">
    <text evidence="11">The sequence shown here is derived from an EMBL/GenBank/DDBJ whole genome shotgun (WGS) entry which is preliminary data.</text>
</comment>
<evidence type="ECO:0000256" key="8">
    <source>
        <dbReference type="ARBA" id="ARBA00023136"/>
    </source>
</evidence>
<feature type="domain" description="Histidine kinase" evidence="9">
    <location>
        <begin position="600"/>
        <end position="688"/>
    </location>
</feature>
<dbReference type="Gene3D" id="3.30.450.40">
    <property type="match status" value="2"/>
</dbReference>
<dbReference type="InterPro" id="IPR035965">
    <property type="entry name" value="PAS-like_dom_sf"/>
</dbReference>
<dbReference type="Gene3D" id="3.30.565.10">
    <property type="entry name" value="Histidine kinase-like ATPase, C-terminal domain"/>
    <property type="match status" value="1"/>
</dbReference>
<evidence type="ECO:0000256" key="2">
    <source>
        <dbReference type="ARBA" id="ARBA00022475"/>
    </source>
</evidence>
<name>A0A0M8K9W6_9CHLR</name>
<comment type="subcellular location">
    <subcellularLocation>
        <location evidence="1">Cell membrane</location>
        <topology evidence="1">Multi-pass membrane protein</topology>
    </subcellularLocation>
</comment>
<keyword evidence="5" id="KW-0418">Kinase</keyword>
<dbReference type="Pfam" id="PF07730">
    <property type="entry name" value="HisKA_3"/>
    <property type="match status" value="1"/>
</dbReference>
<dbReference type="Pfam" id="PF02518">
    <property type="entry name" value="HATPase_c"/>
    <property type="match status" value="1"/>
</dbReference>
<sequence>MMTTADPIWHLVNQRIFDVSPIGILVVRADGTIAHANQAACRLFGYAPHEWAHLTVEDLLPPEAREQHVRHRATYMTAPRTRPMGINLDLEALRKDGTRFPVEIALSHTELNGERVVLAFISDIRARKAAEEARERYAQRLRTLYEIEHAVLAAHSPTEVATLALKGAASLLPHADFFVFLFDETRQEAETLATYEGSGTPLPFRAGERISLAHPVEAHTPIAPPLPQQEMRPYLGLPLLVNDTLVGTLNILGAPGTDFGEAEIETLREIAAMLAIAIQQAQLREQLRAYAATLEKRVAERTAQIERRRRIAESLRDLVEALNRGIALHALLARVVEQASRLLHSQAAVIFGYDADQRCLNVLAVHNLPDEVACLQVPAGAGVSGRASQSGEVVVLHDMQQAFEAFLSHTASLSPEARRALREVVDSFQTAVALPLMVEGELFGTLALYFTTHLTLDDEMLALLRTFADQTTLIIENAHLRERVERAAVEAERNRIARDLHDSVTQTLFSASILADVIPRIAERNPDEAWRRLEELRQLTRGALAEMRTLLLELRPQALIEAPVERIFQHLADAAASRGRLHIETHLVPVEMPTDVKVALYRIAQEALNNVIKHAHATHATLALTTQGDTIILQVADNGRGFNPEHVPPTSLGLGIMRERAAAIGALFHVESQPGEGTTVRVHWSPSTPTDA</sequence>
<dbReference type="InterPro" id="IPR005467">
    <property type="entry name" value="His_kinase_dom"/>
</dbReference>